<proteinExistence type="predicted"/>
<dbReference type="Proteomes" id="UP000023152">
    <property type="component" value="Unassembled WGS sequence"/>
</dbReference>
<evidence type="ECO:0000313" key="1">
    <source>
        <dbReference type="EMBL" id="ETO24616.1"/>
    </source>
</evidence>
<sequence length="204" mass="23962">MAERKEEKDEEEIQILAFLKNTVKIDRDDASNLASYLRREEKITEGKDISMLEPQQWKTAFIHVQLNPASKKKLLKTVNKMRESENEKPLNIDELINNPVPQITRKFYVSMVMRQQLFWRNKLVRFSLNDDRWENIDLKSGDELLCECSGSNHELSVNNIKFPVPYESEVNEDDDSQFILVQVHCTKSVILHTITKHQHCSTFL</sequence>
<dbReference type="AlphaFoldDB" id="X6NF41"/>
<protein>
    <submittedName>
        <fullName evidence="1">Uncharacterized protein</fullName>
    </submittedName>
</protein>
<accession>X6NF41</accession>
<reference evidence="1 2" key="1">
    <citation type="journal article" date="2013" name="Curr. Biol.">
        <title>The Genome of the Foraminiferan Reticulomyxa filosa.</title>
        <authorList>
            <person name="Glockner G."/>
            <person name="Hulsmann N."/>
            <person name="Schleicher M."/>
            <person name="Noegel A.A."/>
            <person name="Eichinger L."/>
            <person name="Gallinger C."/>
            <person name="Pawlowski J."/>
            <person name="Sierra R."/>
            <person name="Euteneuer U."/>
            <person name="Pillet L."/>
            <person name="Moustafa A."/>
            <person name="Platzer M."/>
            <person name="Groth M."/>
            <person name="Szafranski K."/>
            <person name="Schliwa M."/>
        </authorList>
    </citation>
    <scope>NUCLEOTIDE SEQUENCE [LARGE SCALE GENOMIC DNA]</scope>
</reference>
<keyword evidence="2" id="KW-1185">Reference proteome</keyword>
<organism evidence="1 2">
    <name type="scientific">Reticulomyxa filosa</name>
    <dbReference type="NCBI Taxonomy" id="46433"/>
    <lineage>
        <taxon>Eukaryota</taxon>
        <taxon>Sar</taxon>
        <taxon>Rhizaria</taxon>
        <taxon>Retaria</taxon>
        <taxon>Foraminifera</taxon>
        <taxon>Monothalamids</taxon>
        <taxon>Reticulomyxidae</taxon>
        <taxon>Reticulomyxa</taxon>
    </lineage>
</organism>
<gene>
    <name evidence="1" type="ORF">RFI_12542</name>
</gene>
<name>X6NF41_RETFI</name>
<dbReference type="EMBL" id="ASPP01009103">
    <property type="protein sequence ID" value="ETO24616.1"/>
    <property type="molecule type" value="Genomic_DNA"/>
</dbReference>
<comment type="caution">
    <text evidence="1">The sequence shown here is derived from an EMBL/GenBank/DDBJ whole genome shotgun (WGS) entry which is preliminary data.</text>
</comment>
<evidence type="ECO:0000313" key="2">
    <source>
        <dbReference type="Proteomes" id="UP000023152"/>
    </source>
</evidence>